<evidence type="ECO:0000313" key="5">
    <source>
        <dbReference type="Proteomes" id="UP001600888"/>
    </source>
</evidence>
<feature type="region of interest" description="Disordered" evidence="3">
    <location>
        <begin position="70"/>
        <end position="118"/>
    </location>
</feature>
<feature type="compositionally biased region" description="Basic and acidic residues" evidence="3">
    <location>
        <begin position="664"/>
        <end position="675"/>
    </location>
</feature>
<organism evidence="4 5">
    <name type="scientific">Diaporthe vaccinii</name>
    <dbReference type="NCBI Taxonomy" id="105482"/>
    <lineage>
        <taxon>Eukaryota</taxon>
        <taxon>Fungi</taxon>
        <taxon>Dikarya</taxon>
        <taxon>Ascomycota</taxon>
        <taxon>Pezizomycotina</taxon>
        <taxon>Sordariomycetes</taxon>
        <taxon>Sordariomycetidae</taxon>
        <taxon>Diaporthales</taxon>
        <taxon>Diaporthaceae</taxon>
        <taxon>Diaporthe</taxon>
        <taxon>Diaporthe eres species complex</taxon>
    </lineage>
</organism>
<feature type="compositionally biased region" description="Low complexity" evidence="3">
    <location>
        <begin position="677"/>
        <end position="703"/>
    </location>
</feature>
<dbReference type="PANTHER" id="PTHR12634:SF8">
    <property type="entry name" value="FIERY MOUNTAIN, ISOFORM D"/>
    <property type="match status" value="1"/>
</dbReference>
<feature type="compositionally biased region" description="Polar residues" evidence="3">
    <location>
        <begin position="604"/>
        <end position="620"/>
    </location>
</feature>
<feature type="region of interest" description="Disordered" evidence="3">
    <location>
        <begin position="941"/>
        <end position="962"/>
    </location>
</feature>
<sequence>MFWRFGGYANISTIDTILDKNDFTLEELLDEGDLIQELKQHNAKLIDYLRDEPVLVKLLEYVVAPKLEPVATPDVDDDEEKEPEADTEKGKGRVLPFSRPRASSRASEPENKEEEMEKKRNRYAYVAAEILASDNWSICEALLANKTMLRNFWEFLQHPIPLDPLQASYFTKVNEALFDKKTEEMIELLKSIDNAVSDMLRHVDCPMIMDLLLKIISLERTEAGQGIVEWLYTQDVMPTLLSFLGPEHSWATQTSAGDFMKAIITVSANASQNEQTCIGPNELTRQLVSKDCVEKLISYMLGGGNALTVGVGIVIEVIRKNNSDYDPDVGAEASSSPSSRDPIYLGTLLRLFAEHVPDFAHLIMNAPAQKARLDSTFGDKIEPLGFDRFKTCELMAELLHCSNMGLLNEVGSEELIAARDSERQRLRVEGKLSALRGEDVPSSADDLTMRISHSSPADEGRRLEITNISEDDGFEEVAHSKEMTEDTSHEFVKAEEEIQAGQATSFLDKDEDDFVDEPLSSPRLQVSDAKIEEPEFDDPDLVVAPLSPSKQKANDLNEVPPSPSKEENAKVEDLVEDMQKSLLEDKPKTPEPQDAACSADDSETSTTAVDTPEASSVAESETTKPEAQEPQPSESEAPSSEPQTEEADKPAPLFSQPQTAPEEIAAKAEEPKESEASDAAKQADEPQAAPQAAEPDQPEQAAGEASIVVGHEVQPEAQDLSNVQPVVGDYLKMQFVEYGIVPTILSFFFKYPWNNFLHNVVYDIVQQVFNGPMDRGFNPTLAISLFESADITSQIINGQHASEQSQQQNKTRMGYMGHLTLIAEEVVKFTERHPPELLSETVLQKVMDQEWINYVEGALAETRERDNAILGGVRPEVAMSNRQAGGLSAVGLSSLGAAFGSSQGGSSNALADAGLNGGLNDMSDNGGGNGIGPFAISSGTLMSGFGSSSDEDEDEEAENEEDVNNEFRAYTDPLNSSAQSASNSLNPPSIPPPPPPPPPLNIPPSRARMAFAARLASKRKEAEEAGEDGEVSEEKGLGSGGMSSLLQQGKEKEGDGQLRNPFADDEDDDEQSDDEDEEDDEGDLGRGENSSGQGSSWNRGGWWRGALGNRKDNSAKETFGDGRDSTDSEDEAEGQGGDGGNSSDEEFGDFAMPESSGTAAEAGGGTSGFDAEREKVLVKPMPVHPPGGGGNKGNFLGLWPFAKKDKDSSPTKEEAGAEKEKTADAAATSEKPVEVQAADEAAQEEKEKEAAADKDGVKEDEKTKDEPPVVLSEDGEKVQPTIEAKRRTSIEEPDEGDEVVV</sequence>
<feature type="compositionally biased region" description="Acidic residues" evidence="3">
    <location>
        <begin position="1291"/>
        <end position="1301"/>
    </location>
</feature>
<feature type="compositionally biased region" description="Low complexity" evidence="3">
    <location>
        <begin position="1224"/>
        <end position="1240"/>
    </location>
</feature>
<feature type="compositionally biased region" description="Basic and acidic residues" evidence="3">
    <location>
        <begin position="107"/>
        <end position="118"/>
    </location>
</feature>
<accession>A0ABR4FCG8</accession>
<feature type="compositionally biased region" description="Low complexity" evidence="3">
    <location>
        <begin position="1089"/>
        <end position="1105"/>
    </location>
</feature>
<feature type="compositionally biased region" description="Acidic residues" evidence="3">
    <location>
        <begin position="949"/>
        <end position="962"/>
    </location>
</feature>
<feature type="compositionally biased region" description="Pro residues" evidence="3">
    <location>
        <begin position="988"/>
        <end position="1002"/>
    </location>
</feature>
<dbReference type="EMBL" id="JBAWTH010000003">
    <property type="protein sequence ID" value="KAL2292388.1"/>
    <property type="molecule type" value="Genomic_DNA"/>
</dbReference>
<protein>
    <recommendedName>
        <fullName evidence="6">Extragenic suppressor of kinetochore protein 1</fullName>
    </recommendedName>
</protein>
<feature type="region of interest" description="Disordered" evidence="3">
    <location>
        <begin position="974"/>
        <end position="1301"/>
    </location>
</feature>
<evidence type="ECO:0008006" key="6">
    <source>
        <dbReference type="Google" id="ProtNLM"/>
    </source>
</evidence>
<feature type="compositionally biased region" description="Acidic residues" evidence="3">
    <location>
        <begin position="74"/>
        <end position="83"/>
    </location>
</feature>
<gene>
    <name evidence="4" type="ORF">FJTKL_09366</name>
</gene>
<keyword evidence="5" id="KW-1185">Reference proteome</keyword>
<comment type="caution">
    <text evidence="4">The sequence shown here is derived from an EMBL/GenBank/DDBJ whole genome shotgun (WGS) entry which is preliminary data.</text>
</comment>
<feature type="region of interest" description="Disordered" evidence="3">
    <location>
        <begin position="438"/>
        <end position="458"/>
    </location>
</feature>
<evidence type="ECO:0000256" key="2">
    <source>
        <dbReference type="ARBA" id="ARBA00023306"/>
    </source>
</evidence>
<evidence type="ECO:0000256" key="3">
    <source>
        <dbReference type="SAM" id="MobiDB-lite"/>
    </source>
</evidence>
<comment type="similarity">
    <text evidence="1">Belongs to the SAPS family.</text>
</comment>
<feature type="compositionally biased region" description="Low complexity" evidence="3">
    <location>
        <begin position="974"/>
        <end position="987"/>
    </location>
</feature>
<feature type="compositionally biased region" description="Basic and acidic residues" evidence="3">
    <location>
        <begin position="1202"/>
        <end position="1223"/>
    </location>
</feature>
<feature type="compositionally biased region" description="Basic and acidic residues" evidence="3">
    <location>
        <begin position="1109"/>
        <end position="1126"/>
    </location>
</feature>
<dbReference type="Proteomes" id="UP001600888">
    <property type="component" value="Unassembled WGS sequence"/>
</dbReference>
<dbReference type="PANTHER" id="PTHR12634">
    <property type="entry name" value="SIT4 YEAST -ASSOCIATING PROTEIN-RELATED"/>
    <property type="match status" value="1"/>
</dbReference>
<dbReference type="Pfam" id="PF04499">
    <property type="entry name" value="SAPS"/>
    <property type="match status" value="1"/>
</dbReference>
<reference evidence="4 5" key="1">
    <citation type="submission" date="2024-03" db="EMBL/GenBank/DDBJ databases">
        <title>A high-quality draft genome sequence of Diaporthe vaccinii, a causative agent of upright dieback and viscid rot disease in cranberry plants.</title>
        <authorList>
            <person name="Sarrasin M."/>
            <person name="Lang B.F."/>
            <person name="Burger G."/>
        </authorList>
    </citation>
    <scope>NUCLEOTIDE SEQUENCE [LARGE SCALE GENOMIC DNA]</scope>
    <source>
        <strain evidence="4 5">IS7</strain>
    </source>
</reference>
<feature type="compositionally biased region" description="Basic and acidic residues" evidence="3">
    <location>
        <begin position="1243"/>
        <end position="1267"/>
    </location>
</feature>
<keyword evidence="2" id="KW-0131">Cell cycle</keyword>
<feature type="compositionally biased region" description="Low complexity" evidence="3">
    <location>
        <begin position="628"/>
        <end position="642"/>
    </location>
</feature>
<feature type="compositionally biased region" description="Basic and acidic residues" evidence="3">
    <location>
        <begin position="564"/>
        <end position="591"/>
    </location>
</feature>
<evidence type="ECO:0000313" key="4">
    <source>
        <dbReference type="EMBL" id="KAL2292388.1"/>
    </source>
</evidence>
<evidence type="ECO:0000256" key="1">
    <source>
        <dbReference type="ARBA" id="ARBA00006180"/>
    </source>
</evidence>
<feature type="region of interest" description="Disordered" evidence="3">
    <location>
        <begin position="498"/>
        <end position="703"/>
    </location>
</feature>
<proteinExistence type="inferred from homology"/>
<feature type="compositionally biased region" description="Acidic residues" evidence="3">
    <location>
        <begin position="1063"/>
        <end position="1082"/>
    </location>
</feature>
<dbReference type="InterPro" id="IPR007587">
    <property type="entry name" value="SAPS"/>
</dbReference>
<name>A0ABR4FCG8_9PEZI</name>